<name>I2NTV9_NEISI</name>
<gene>
    <name evidence="1" type="ORF">HMPREF1051_1597</name>
</gene>
<sequence>MERAAIVQFLSRVSNGIYFDGQEKRSSEKVNCTPKVGHIPSNSQGAVFL</sequence>
<organism evidence="1 2">
    <name type="scientific">Neisseria sicca VK64</name>
    <dbReference type="NCBI Taxonomy" id="1095748"/>
    <lineage>
        <taxon>Bacteria</taxon>
        <taxon>Pseudomonadati</taxon>
        <taxon>Pseudomonadota</taxon>
        <taxon>Betaproteobacteria</taxon>
        <taxon>Neisseriales</taxon>
        <taxon>Neisseriaceae</taxon>
        <taxon>Neisseria</taxon>
    </lineage>
</organism>
<dbReference type="EMBL" id="AJMT01000082">
    <property type="protein sequence ID" value="EIG29270.1"/>
    <property type="molecule type" value="Genomic_DNA"/>
</dbReference>
<evidence type="ECO:0000313" key="1">
    <source>
        <dbReference type="EMBL" id="EIG29270.1"/>
    </source>
</evidence>
<dbReference type="PATRIC" id="fig|1095748.3.peg.1083"/>
<protein>
    <submittedName>
        <fullName evidence="1">Uncharacterized protein</fullName>
    </submittedName>
</protein>
<proteinExistence type="predicted"/>
<comment type="caution">
    <text evidence="1">The sequence shown here is derived from an EMBL/GenBank/DDBJ whole genome shotgun (WGS) entry which is preliminary data.</text>
</comment>
<evidence type="ECO:0000313" key="2">
    <source>
        <dbReference type="Proteomes" id="UP000004473"/>
    </source>
</evidence>
<dbReference type="AlphaFoldDB" id="I2NTV9"/>
<dbReference type="Proteomes" id="UP000004473">
    <property type="component" value="Unassembled WGS sequence"/>
</dbReference>
<accession>I2NTV9</accession>
<reference evidence="1 2" key="1">
    <citation type="submission" date="2012-04" db="EMBL/GenBank/DDBJ databases">
        <authorList>
            <person name="Harkins D.M."/>
            <person name="Madupu R."/>
            <person name="Durkin A.S."/>
            <person name="Torralba M."/>
            <person name="Methe B."/>
            <person name="Sutton G.G."/>
            <person name="Nelson K.E."/>
        </authorList>
    </citation>
    <scope>NUCLEOTIDE SEQUENCE [LARGE SCALE GENOMIC DNA]</scope>
    <source>
        <strain evidence="1 2">VK64</strain>
    </source>
</reference>